<feature type="domain" description="WSC" evidence="9">
    <location>
        <begin position="54"/>
        <end position="166"/>
    </location>
</feature>
<reference evidence="10 11" key="1">
    <citation type="submission" date="2019-10" db="EMBL/GenBank/DDBJ databases">
        <authorList>
            <person name="Palmer J.M."/>
        </authorList>
    </citation>
    <scope>NUCLEOTIDE SEQUENCE [LARGE SCALE GENOMIC DNA]</scope>
    <source>
        <strain evidence="10 11">TWF506</strain>
    </source>
</reference>
<feature type="chain" id="PRO_5042942612" description="WSC domain-containing protein" evidence="8">
    <location>
        <begin position="20"/>
        <end position="825"/>
    </location>
</feature>
<evidence type="ECO:0000256" key="4">
    <source>
        <dbReference type="ARBA" id="ARBA00022989"/>
    </source>
</evidence>
<dbReference type="AlphaFoldDB" id="A0AAN8NGY7"/>
<feature type="region of interest" description="Disordered" evidence="7">
    <location>
        <begin position="538"/>
        <end position="667"/>
    </location>
</feature>
<feature type="compositionally biased region" description="Basic and acidic residues" evidence="7">
    <location>
        <begin position="569"/>
        <end position="650"/>
    </location>
</feature>
<dbReference type="Proteomes" id="UP001307849">
    <property type="component" value="Unassembled WGS sequence"/>
</dbReference>
<keyword evidence="11" id="KW-1185">Reference proteome</keyword>
<accession>A0AAN8NGY7</accession>
<evidence type="ECO:0000256" key="2">
    <source>
        <dbReference type="ARBA" id="ARBA00022692"/>
    </source>
</evidence>
<protein>
    <recommendedName>
        <fullName evidence="9">WSC domain-containing protein</fullName>
    </recommendedName>
</protein>
<dbReference type="InterPro" id="IPR002889">
    <property type="entry name" value="WSC_carb-bd"/>
</dbReference>
<feature type="signal peptide" evidence="8">
    <location>
        <begin position="1"/>
        <end position="19"/>
    </location>
</feature>
<dbReference type="PROSITE" id="PS51212">
    <property type="entry name" value="WSC"/>
    <property type="match status" value="2"/>
</dbReference>
<dbReference type="GO" id="GO:0005886">
    <property type="term" value="C:plasma membrane"/>
    <property type="evidence" value="ECO:0007669"/>
    <property type="project" value="TreeGrafter"/>
</dbReference>
<keyword evidence="2" id="KW-0812">Transmembrane</keyword>
<evidence type="ECO:0000259" key="9">
    <source>
        <dbReference type="PROSITE" id="PS51212"/>
    </source>
</evidence>
<name>A0AAN8NGY7_9PEZI</name>
<keyword evidence="3 8" id="KW-0732">Signal</keyword>
<keyword evidence="6" id="KW-0325">Glycoprotein</keyword>
<evidence type="ECO:0000256" key="6">
    <source>
        <dbReference type="ARBA" id="ARBA00023180"/>
    </source>
</evidence>
<evidence type="ECO:0000313" key="10">
    <source>
        <dbReference type="EMBL" id="KAK6516626.1"/>
    </source>
</evidence>
<dbReference type="Pfam" id="PF01822">
    <property type="entry name" value="WSC"/>
    <property type="match status" value="2"/>
</dbReference>
<feature type="compositionally biased region" description="Acidic residues" evidence="7">
    <location>
        <begin position="546"/>
        <end position="555"/>
    </location>
</feature>
<evidence type="ECO:0000313" key="11">
    <source>
        <dbReference type="Proteomes" id="UP001307849"/>
    </source>
</evidence>
<feature type="compositionally biased region" description="Acidic residues" evidence="7">
    <location>
        <begin position="351"/>
        <end position="369"/>
    </location>
</feature>
<keyword evidence="5" id="KW-0472">Membrane</keyword>
<evidence type="ECO:0000256" key="7">
    <source>
        <dbReference type="SAM" id="MobiDB-lite"/>
    </source>
</evidence>
<feature type="domain" description="WSC" evidence="9">
    <location>
        <begin position="179"/>
        <end position="289"/>
    </location>
</feature>
<dbReference type="SMART" id="SM00321">
    <property type="entry name" value="WSC"/>
    <property type="match status" value="2"/>
</dbReference>
<keyword evidence="4" id="KW-1133">Transmembrane helix</keyword>
<evidence type="ECO:0000256" key="3">
    <source>
        <dbReference type="ARBA" id="ARBA00022729"/>
    </source>
</evidence>
<evidence type="ECO:0000256" key="1">
    <source>
        <dbReference type="ARBA" id="ARBA00004167"/>
    </source>
</evidence>
<comment type="subcellular location">
    <subcellularLocation>
        <location evidence="1">Membrane</location>
        <topology evidence="1">Single-pass membrane protein</topology>
    </subcellularLocation>
</comment>
<dbReference type="PANTHER" id="PTHR24269">
    <property type="entry name" value="KREMEN PROTEIN"/>
    <property type="match status" value="1"/>
</dbReference>
<feature type="region of interest" description="Disordered" evidence="7">
    <location>
        <begin position="323"/>
        <end position="371"/>
    </location>
</feature>
<organism evidence="10 11">
    <name type="scientific">Arthrobotrys conoides</name>
    <dbReference type="NCBI Taxonomy" id="74498"/>
    <lineage>
        <taxon>Eukaryota</taxon>
        <taxon>Fungi</taxon>
        <taxon>Dikarya</taxon>
        <taxon>Ascomycota</taxon>
        <taxon>Pezizomycotina</taxon>
        <taxon>Orbiliomycetes</taxon>
        <taxon>Orbiliales</taxon>
        <taxon>Orbiliaceae</taxon>
        <taxon>Arthrobotrys</taxon>
    </lineage>
</organism>
<feature type="region of interest" description="Disordered" evidence="7">
    <location>
        <begin position="801"/>
        <end position="825"/>
    </location>
</feature>
<comment type="caution">
    <text evidence="10">The sequence shown here is derived from an EMBL/GenBank/DDBJ whole genome shotgun (WGS) entry which is preliminary data.</text>
</comment>
<proteinExistence type="predicted"/>
<gene>
    <name evidence="10" type="ORF">TWF506_006525</name>
</gene>
<feature type="compositionally biased region" description="Low complexity" evidence="7">
    <location>
        <begin position="335"/>
        <end position="347"/>
    </location>
</feature>
<sequence>MMFWKAFLAPAALVGLASAIALPPTNGLDPNTHSLNKRTATMWTWFPPLVPETPWKHVGCFSGEVPLTYHVADFCTCHNKATDAVKVMTMEKCFASCKGAGFRYAGLKGANGAKQCWCGSADPTEYKLGGLATCNVPCGDGEGNLAKKYNENQCGGISTYSIWKDTCYKKFDIEKAPLGYESAGCWSGNGGWLLAHFEKSVSGDNLSIDSCVEACSANGYPYAGMRGGWECFCGGRLSPYFVDIHQKNPQHSTMCTKVCTATWKVYATLPKEEWQYCGGDVYYSLYYNRNLAASTTCSDDDDDKPVVKVTQTITIKGTVTPPVATQTYDKDKTTRVTTTVPADATPKPTDETEEPDNNNNNDDDDDGDDEKVTKTVTRTAGGPEPTETAGEGTVLVTTTVPAPKGAKTITVTQTGTQTLTYKSNKKTVYVTVTVPAVQTVTITQTSGSPAPKTPKSNKKTVYIVITVPARQTVTITQTVGDAAQTTPKANKKTIYVIVTVPRRGPNRGVKTVTVTYTKGGRSLTYKPNKSTVYVTTTVPATKPSDDPEDDPEDGENNPGGKGTDEENPDDKKDDGEKPDDKKDDGENPDDKKDDGENPDDKKDDGENPDDKKDDGENPDDEGKPGGKGGDEENPDDKKDDGEKPDDEGKPGGKGGEPGDEGPDLIDSLCFRPMIPSIVLKNTKWKSIKFPLGDVYAPAVSCHNRKDKFDANYHFKLYVGRGTKWPDAVCRTDYSHKPTEIQAACHNACTEQKKSCEASPKVQKLANYIELCKHQLDACKAINTLKLFPKQIQGINDDYCKKRSPPFPKPPKTGGKPQKGEDLSYY</sequence>
<dbReference type="EMBL" id="JAVHJM010000003">
    <property type="protein sequence ID" value="KAK6516626.1"/>
    <property type="molecule type" value="Genomic_DNA"/>
</dbReference>
<evidence type="ECO:0000256" key="8">
    <source>
        <dbReference type="SAM" id="SignalP"/>
    </source>
</evidence>
<dbReference type="PANTHER" id="PTHR24269:SF16">
    <property type="entry name" value="PROTEIN SLG1"/>
    <property type="match status" value="1"/>
</dbReference>
<dbReference type="InterPro" id="IPR051836">
    <property type="entry name" value="Kremen_rcpt"/>
</dbReference>
<evidence type="ECO:0000256" key="5">
    <source>
        <dbReference type="ARBA" id="ARBA00023136"/>
    </source>
</evidence>